<evidence type="ECO:0000256" key="9">
    <source>
        <dbReference type="ARBA" id="ARBA00022741"/>
    </source>
</evidence>
<dbReference type="InterPro" id="IPR011645">
    <property type="entry name" value="HNOB_dom_associated"/>
</dbReference>
<comment type="subcellular location">
    <subcellularLocation>
        <location evidence="2">Membrane</location>
        <topology evidence="2">Single-pass type I membrane protein</topology>
    </subcellularLocation>
</comment>
<keyword evidence="15 20" id="KW-0456">Lyase</keyword>
<evidence type="ECO:0000256" key="10">
    <source>
        <dbReference type="ARBA" id="ARBA00022840"/>
    </source>
</evidence>
<evidence type="ECO:0000313" key="23">
    <source>
        <dbReference type="EMBL" id="ERT04057.1"/>
    </source>
</evidence>
<dbReference type="PROSITE" id="PS00452">
    <property type="entry name" value="GUANYLATE_CYCLASE_1"/>
    <property type="match status" value="1"/>
</dbReference>
<name>U7QA47_9CYAN</name>
<dbReference type="GO" id="GO:0004383">
    <property type="term" value="F:guanylate cyclase activity"/>
    <property type="evidence" value="ECO:0007669"/>
    <property type="project" value="UniProtKB-EC"/>
</dbReference>
<dbReference type="RefSeq" id="WP_023069661.1">
    <property type="nucleotide sequence ID" value="NZ_AUZM01000128.1"/>
</dbReference>
<feature type="transmembrane region" description="Helical" evidence="21">
    <location>
        <begin position="20"/>
        <end position="39"/>
    </location>
</feature>
<dbReference type="GO" id="GO:0046872">
    <property type="term" value="F:metal ion binding"/>
    <property type="evidence" value="ECO:0007669"/>
    <property type="project" value="UniProtKB-KW"/>
</dbReference>
<dbReference type="EMBL" id="AUZM01000128">
    <property type="protein sequence ID" value="ERT04057.1"/>
    <property type="molecule type" value="Genomic_DNA"/>
</dbReference>
<dbReference type="GO" id="GO:0005886">
    <property type="term" value="C:plasma membrane"/>
    <property type="evidence" value="ECO:0007669"/>
    <property type="project" value="TreeGrafter"/>
</dbReference>
<feature type="domain" description="Guanylate cyclase" evidence="22">
    <location>
        <begin position="309"/>
        <end position="436"/>
    </location>
</feature>
<dbReference type="Gene3D" id="6.10.250.780">
    <property type="match status" value="1"/>
</dbReference>
<dbReference type="EC" id="4.6.1.1" evidence="3"/>
<evidence type="ECO:0000256" key="17">
    <source>
        <dbReference type="ARBA" id="ARBA00032597"/>
    </source>
</evidence>
<dbReference type="GO" id="GO:0006171">
    <property type="term" value="P:cAMP biosynthetic process"/>
    <property type="evidence" value="ECO:0007669"/>
    <property type="project" value="UniProtKB-KW"/>
</dbReference>
<evidence type="ECO:0000256" key="19">
    <source>
        <dbReference type="ARBA" id="ARBA00064436"/>
    </source>
</evidence>
<gene>
    <name evidence="23" type="ORF">M595_6001</name>
</gene>
<keyword evidence="6 21" id="KW-0812">Transmembrane</keyword>
<dbReference type="GO" id="GO:0005524">
    <property type="term" value="F:ATP binding"/>
    <property type="evidence" value="ECO:0007669"/>
    <property type="project" value="UniProtKB-KW"/>
</dbReference>
<sequence>MLSFFSQVGLKFTRLLYRRIILVLTLLCLMAVGGSIWNMSRLTSNLIKSQALQNAKLYANTLTESRTLYSSEVVSRVQKDNRIKVSHDYLIHPGAIPLPATFLIELGEQIGAMKPGISVRLYSDYPFPWRKETGGARDDFEREALIFLKQNPNDTFFRFEQFDGLSTFRYAQADILKPSCIACHNSYPGTPKTDWKVGDVRGILEITQPLDNINRQVHVGLRGTSLMLTGLSILAISALTLVIGRLRQTSEELEQRVFERTTELRRANIEILNEQKKSEDLLLSILPQSIADRLKKGEVNIADCFAEATILFADIVGFTTLSREVKPEKMVRILNDIFSDFDQLCDRYKLEKIKTIGDAYMVVGGLPNPRKDHAAAIAEMALDMLDDLHQFNAKNDVKLEIRIGINSGPVIAGVIGTKKFIYDLWGDAVNTASRMEYHGIPGEIQLTETTFDYLQKEFLFVERGLIEIKGKGKMRTYLLKGRRLKSIKYQT</sequence>
<comment type="caution">
    <text evidence="23">The sequence shown here is derived from an EMBL/GenBank/DDBJ whole genome shotgun (WGS) entry which is preliminary data.</text>
</comment>
<accession>U7QA47</accession>
<dbReference type="Pfam" id="PF00211">
    <property type="entry name" value="Guanylate_cyc"/>
    <property type="match status" value="1"/>
</dbReference>
<dbReference type="FunFam" id="3.30.70.1230:FF:000033">
    <property type="entry name" value="Adenylate cyclase"/>
    <property type="match status" value="1"/>
</dbReference>
<dbReference type="InterPro" id="IPR001054">
    <property type="entry name" value="A/G_cyclase"/>
</dbReference>
<keyword evidence="9" id="KW-0547">Nucleotide-binding</keyword>
<dbReference type="InterPro" id="IPR029787">
    <property type="entry name" value="Nucleotide_cyclase"/>
</dbReference>
<evidence type="ECO:0000259" key="22">
    <source>
        <dbReference type="PROSITE" id="PS50125"/>
    </source>
</evidence>
<keyword evidence="24" id="KW-1185">Reference proteome</keyword>
<dbReference type="SUPFAM" id="SSF55073">
    <property type="entry name" value="Nucleotide cyclase"/>
    <property type="match status" value="1"/>
</dbReference>
<keyword evidence="16" id="KW-0141">cGMP biosynthesis</keyword>
<evidence type="ECO:0000256" key="20">
    <source>
        <dbReference type="RuleBase" id="RU000405"/>
    </source>
</evidence>
<evidence type="ECO:0000256" key="7">
    <source>
        <dbReference type="ARBA" id="ARBA00022723"/>
    </source>
</evidence>
<evidence type="ECO:0000313" key="24">
    <source>
        <dbReference type="Proteomes" id="UP000017127"/>
    </source>
</evidence>
<evidence type="ECO:0000256" key="1">
    <source>
        <dbReference type="ARBA" id="ARBA00001593"/>
    </source>
</evidence>
<dbReference type="Proteomes" id="UP000017127">
    <property type="component" value="Unassembled WGS sequence"/>
</dbReference>
<dbReference type="Pfam" id="PF07701">
    <property type="entry name" value="HNOBA"/>
    <property type="match status" value="1"/>
</dbReference>
<evidence type="ECO:0000256" key="15">
    <source>
        <dbReference type="ARBA" id="ARBA00023239"/>
    </source>
</evidence>
<dbReference type="AlphaFoldDB" id="U7QA47"/>
<keyword evidence="14 21" id="KW-0472">Membrane</keyword>
<evidence type="ECO:0000256" key="14">
    <source>
        <dbReference type="ARBA" id="ARBA00023136"/>
    </source>
</evidence>
<dbReference type="PANTHER" id="PTHR11920:SF335">
    <property type="entry name" value="GUANYLATE CYCLASE"/>
    <property type="match status" value="1"/>
</dbReference>
<evidence type="ECO:0000256" key="2">
    <source>
        <dbReference type="ARBA" id="ARBA00004479"/>
    </source>
</evidence>
<dbReference type="Gene3D" id="3.30.70.1230">
    <property type="entry name" value="Nucleotide cyclase"/>
    <property type="match status" value="1"/>
</dbReference>
<evidence type="ECO:0000256" key="12">
    <source>
        <dbReference type="ARBA" id="ARBA00022989"/>
    </source>
</evidence>
<protein>
    <recommendedName>
        <fullName evidence="5">Adenylate cyclase</fullName>
        <ecNumber evidence="3">4.6.1.1</ecNumber>
        <ecNumber evidence="4">4.6.1.2</ecNumber>
    </recommendedName>
    <alternativeName>
        <fullName evidence="17">ATP pyrophosphate-lyase</fullName>
    </alternativeName>
    <alternativeName>
        <fullName evidence="18">Adenylyl cyclase</fullName>
    </alternativeName>
</protein>
<keyword evidence="13" id="KW-0115">cAMP biosynthesis</keyword>
<keyword evidence="12 21" id="KW-1133">Transmembrane helix</keyword>
<evidence type="ECO:0000256" key="5">
    <source>
        <dbReference type="ARBA" id="ARBA00021420"/>
    </source>
</evidence>
<evidence type="ECO:0000256" key="6">
    <source>
        <dbReference type="ARBA" id="ARBA00022692"/>
    </source>
</evidence>
<dbReference type="Pfam" id="PF11845">
    <property type="entry name" value="Tll0287-like"/>
    <property type="match status" value="1"/>
</dbReference>
<evidence type="ECO:0000256" key="3">
    <source>
        <dbReference type="ARBA" id="ARBA00012201"/>
    </source>
</evidence>
<comment type="subunit">
    <text evidence="19">Homodimer. Can also exist as monomer.</text>
</comment>
<keyword evidence="10" id="KW-0067">ATP-binding</keyword>
<dbReference type="CDD" id="cd07302">
    <property type="entry name" value="CHD"/>
    <property type="match status" value="1"/>
</dbReference>
<dbReference type="PANTHER" id="PTHR11920">
    <property type="entry name" value="GUANYLYL CYCLASE"/>
    <property type="match status" value="1"/>
</dbReference>
<dbReference type="InterPro" id="IPR021796">
    <property type="entry name" value="Tll0287-like_dom"/>
</dbReference>
<feature type="transmembrane region" description="Helical" evidence="21">
    <location>
        <begin position="225"/>
        <end position="246"/>
    </location>
</feature>
<dbReference type="PATRIC" id="fig|1348334.3.peg.5745"/>
<organism evidence="23 24">
    <name type="scientific">Lyngbya aestuarii BL J</name>
    <dbReference type="NCBI Taxonomy" id="1348334"/>
    <lineage>
        <taxon>Bacteria</taxon>
        <taxon>Bacillati</taxon>
        <taxon>Cyanobacteriota</taxon>
        <taxon>Cyanophyceae</taxon>
        <taxon>Oscillatoriophycideae</taxon>
        <taxon>Oscillatoriales</taxon>
        <taxon>Microcoleaceae</taxon>
        <taxon>Lyngbya</taxon>
    </lineage>
</organism>
<dbReference type="InterPro" id="IPR050401">
    <property type="entry name" value="Cyclic_nucleotide_synthase"/>
</dbReference>
<dbReference type="InterPro" id="IPR018297">
    <property type="entry name" value="A/G_cyclase_CS"/>
</dbReference>
<evidence type="ECO:0000256" key="21">
    <source>
        <dbReference type="SAM" id="Phobius"/>
    </source>
</evidence>
<dbReference type="GO" id="GO:0004016">
    <property type="term" value="F:adenylate cyclase activity"/>
    <property type="evidence" value="ECO:0007669"/>
    <property type="project" value="UniProtKB-EC"/>
</dbReference>
<dbReference type="PROSITE" id="PS50125">
    <property type="entry name" value="GUANYLATE_CYCLASE_2"/>
    <property type="match status" value="1"/>
</dbReference>
<dbReference type="GO" id="GO:0001653">
    <property type="term" value="F:peptide receptor activity"/>
    <property type="evidence" value="ECO:0007669"/>
    <property type="project" value="TreeGrafter"/>
</dbReference>
<comment type="catalytic activity">
    <reaction evidence="1">
        <text>ATP = 3',5'-cyclic AMP + diphosphate</text>
        <dbReference type="Rhea" id="RHEA:15389"/>
        <dbReference type="ChEBI" id="CHEBI:30616"/>
        <dbReference type="ChEBI" id="CHEBI:33019"/>
        <dbReference type="ChEBI" id="CHEBI:58165"/>
        <dbReference type="EC" id="4.6.1.1"/>
    </reaction>
</comment>
<reference evidence="23 24" key="1">
    <citation type="journal article" date="2013" name="Front. Microbiol.">
        <title>Comparative genomic analyses of the cyanobacterium, Lyngbya aestuarii BL J, a powerful hydrogen producer.</title>
        <authorList>
            <person name="Kothari A."/>
            <person name="Vaughn M."/>
            <person name="Garcia-Pichel F."/>
        </authorList>
    </citation>
    <scope>NUCLEOTIDE SEQUENCE [LARGE SCALE GENOMIC DNA]</scope>
    <source>
        <strain evidence="23 24">BL J</strain>
    </source>
</reference>
<dbReference type="SMART" id="SM00044">
    <property type="entry name" value="CYCc"/>
    <property type="match status" value="1"/>
</dbReference>
<evidence type="ECO:0000256" key="8">
    <source>
        <dbReference type="ARBA" id="ARBA00022729"/>
    </source>
</evidence>
<keyword evidence="7" id="KW-0479">Metal-binding</keyword>
<dbReference type="GO" id="GO:0007168">
    <property type="term" value="P:receptor guanylyl cyclase signaling pathway"/>
    <property type="evidence" value="ECO:0007669"/>
    <property type="project" value="TreeGrafter"/>
</dbReference>
<keyword evidence="8" id="KW-0732">Signal</keyword>
<evidence type="ECO:0000256" key="18">
    <source>
        <dbReference type="ARBA" id="ARBA00032637"/>
    </source>
</evidence>
<keyword evidence="11" id="KW-0460">Magnesium</keyword>
<evidence type="ECO:0000256" key="16">
    <source>
        <dbReference type="ARBA" id="ARBA00023293"/>
    </source>
</evidence>
<proteinExistence type="inferred from homology"/>
<dbReference type="GO" id="GO:0035556">
    <property type="term" value="P:intracellular signal transduction"/>
    <property type="evidence" value="ECO:0007669"/>
    <property type="project" value="InterPro"/>
</dbReference>
<evidence type="ECO:0000256" key="11">
    <source>
        <dbReference type="ARBA" id="ARBA00022842"/>
    </source>
</evidence>
<evidence type="ECO:0000256" key="13">
    <source>
        <dbReference type="ARBA" id="ARBA00022998"/>
    </source>
</evidence>
<evidence type="ECO:0000256" key="4">
    <source>
        <dbReference type="ARBA" id="ARBA00012202"/>
    </source>
</evidence>
<comment type="similarity">
    <text evidence="20">Belongs to the adenylyl cyclase class-4/guanylyl cyclase family.</text>
</comment>
<dbReference type="EC" id="4.6.1.2" evidence="4"/>
<dbReference type="OrthoDB" id="456159at2"/>